<evidence type="ECO:0000256" key="8">
    <source>
        <dbReference type="ARBA" id="ARBA00023269"/>
    </source>
</evidence>
<name>A0A6J1NB01_BICAN</name>
<dbReference type="GO" id="GO:0046982">
    <property type="term" value="F:protein heterodimerization activity"/>
    <property type="evidence" value="ECO:0007669"/>
    <property type="project" value="InterPro"/>
</dbReference>
<sequence length="139" mass="14929">MPGRGNTAKNKSKSKTRSTRAGLTFPVGRVHRFLRKGKYAPRVGGGSAVYLTAVLEYLSAEILELAAKAATDNGRSRILPRHIMLAVGNDDELDKMLGSVTIPQGGVMPKIHAQLLPKKTKNSGKEPAKGSSNTLSQEY</sequence>
<evidence type="ECO:0000256" key="6">
    <source>
        <dbReference type="ARBA" id="ARBA00023125"/>
    </source>
</evidence>
<protein>
    <recommendedName>
        <fullName evidence="9">Histone H2A</fullName>
    </recommendedName>
</protein>
<dbReference type="OrthoDB" id="9799930at2759"/>
<feature type="domain" description="Core Histone H2A/H2B/H3" evidence="11">
    <location>
        <begin position="7"/>
        <end position="87"/>
    </location>
</feature>
<evidence type="ECO:0000259" key="12">
    <source>
        <dbReference type="Pfam" id="PF16211"/>
    </source>
</evidence>
<proteinExistence type="inferred from homology"/>
<comment type="subunit">
    <text evidence="9">The nucleosome is a histone octamer containing two molecules each of H2A, H2B, H3 and H4 assembled in one H3-H4 heterotetramer and two H2A-H2B heterodimers. The octamer wraps approximately 147 bp of DNA.</text>
</comment>
<dbReference type="AlphaFoldDB" id="A0A6J1NB01"/>
<dbReference type="InterPro" id="IPR032458">
    <property type="entry name" value="Histone_H2A_CS"/>
</dbReference>
<evidence type="ECO:0000256" key="4">
    <source>
        <dbReference type="ARBA" id="ARBA00022454"/>
    </source>
</evidence>
<evidence type="ECO:0000256" key="1">
    <source>
        <dbReference type="ARBA" id="ARBA00004123"/>
    </source>
</evidence>
<dbReference type="InterPro" id="IPR009072">
    <property type="entry name" value="Histone-fold"/>
</dbReference>
<dbReference type="GO" id="GO:0000786">
    <property type="term" value="C:nucleosome"/>
    <property type="evidence" value="ECO:0007669"/>
    <property type="project" value="UniProtKB-KW"/>
</dbReference>
<dbReference type="SMART" id="SM00414">
    <property type="entry name" value="H2A"/>
    <property type="match status" value="1"/>
</dbReference>
<evidence type="ECO:0000313" key="14">
    <source>
        <dbReference type="RefSeq" id="XP_023944940.2"/>
    </source>
</evidence>
<dbReference type="PRINTS" id="PR00620">
    <property type="entry name" value="HISTONEH2A"/>
</dbReference>
<dbReference type="Pfam" id="PF00125">
    <property type="entry name" value="Histone"/>
    <property type="match status" value="1"/>
</dbReference>
<evidence type="ECO:0000313" key="13">
    <source>
        <dbReference type="Proteomes" id="UP001652582"/>
    </source>
</evidence>
<dbReference type="InterPro" id="IPR032454">
    <property type="entry name" value="Histone_H2A_C"/>
</dbReference>
<comment type="subcellular location">
    <subcellularLocation>
        <location evidence="2">Chromosome</location>
    </subcellularLocation>
    <subcellularLocation>
        <location evidence="1 9">Nucleus</location>
    </subcellularLocation>
</comment>
<evidence type="ECO:0000256" key="2">
    <source>
        <dbReference type="ARBA" id="ARBA00004286"/>
    </source>
</evidence>
<dbReference type="CDD" id="cd00074">
    <property type="entry name" value="HFD_H2A"/>
    <property type="match status" value="1"/>
</dbReference>
<dbReference type="InterPro" id="IPR007125">
    <property type="entry name" value="H2A/H2B/H3"/>
</dbReference>
<keyword evidence="8 9" id="KW-0544">Nucleosome core</keyword>
<evidence type="ECO:0000256" key="3">
    <source>
        <dbReference type="ARBA" id="ARBA00010691"/>
    </source>
</evidence>
<dbReference type="GO" id="GO:0030527">
    <property type="term" value="F:structural constituent of chromatin"/>
    <property type="evidence" value="ECO:0007669"/>
    <property type="project" value="InterPro"/>
</dbReference>
<dbReference type="Proteomes" id="UP001652582">
    <property type="component" value="Chromosome 7"/>
</dbReference>
<feature type="region of interest" description="Disordered" evidence="10">
    <location>
        <begin position="1"/>
        <end position="20"/>
    </location>
</feature>
<keyword evidence="4 9" id="KW-0158">Chromosome</keyword>
<evidence type="ECO:0000259" key="11">
    <source>
        <dbReference type="Pfam" id="PF00125"/>
    </source>
</evidence>
<feature type="domain" description="Histone H2A C-terminal" evidence="12">
    <location>
        <begin position="91"/>
        <end position="125"/>
    </location>
</feature>
<feature type="region of interest" description="Disordered" evidence="10">
    <location>
        <begin position="116"/>
        <end position="139"/>
    </location>
</feature>
<keyword evidence="5" id="KW-1017">Isopeptide bond</keyword>
<dbReference type="GO" id="GO:0003677">
    <property type="term" value="F:DNA binding"/>
    <property type="evidence" value="ECO:0007669"/>
    <property type="project" value="UniProtKB-KW"/>
</dbReference>
<dbReference type="SUPFAM" id="SSF47113">
    <property type="entry name" value="Histone-fold"/>
    <property type="match status" value="1"/>
</dbReference>
<dbReference type="PROSITE" id="PS00046">
    <property type="entry name" value="HISTONE_H2A"/>
    <property type="match status" value="1"/>
</dbReference>
<dbReference type="GO" id="GO:0005634">
    <property type="term" value="C:nucleus"/>
    <property type="evidence" value="ECO:0007669"/>
    <property type="project" value="UniProtKB-SubCell"/>
</dbReference>
<keyword evidence="7 9" id="KW-0539">Nucleus</keyword>
<reference evidence="14" key="1">
    <citation type="submission" date="2025-08" db="UniProtKB">
        <authorList>
            <consortium name="RefSeq"/>
        </authorList>
    </citation>
    <scope>IDENTIFICATION</scope>
</reference>
<keyword evidence="6 9" id="KW-0238">DNA-binding</keyword>
<dbReference type="Pfam" id="PF16211">
    <property type="entry name" value="Histone_H2A_C"/>
    <property type="match status" value="1"/>
</dbReference>
<dbReference type="GeneID" id="112050816"/>
<dbReference type="RefSeq" id="XP_023944940.2">
    <property type="nucleotide sequence ID" value="XM_024089172.2"/>
</dbReference>
<dbReference type="InterPro" id="IPR002119">
    <property type="entry name" value="Histone_H2A"/>
</dbReference>
<comment type="similarity">
    <text evidence="3 9">Belongs to the histone H2A family.</text>
</comment>
<dbReference type="PANTHER" id="PTHR23430">
    <property type="entry name" value="HISTONE H2A"/>
    <property type="match status" value="1"/>
</dbReference>
<keyword evidence="13" id="KW-1185">Reference proteome</keyword>
<organism evidence="13 14">
    <name type="scientific">Bicyclus anynana</name>
    <name type="common">Squinting bush brown butterfly</name>
    <dbReference type="NCBI Taxonomy" id="110368"/>
    <lineage>
        <taxon>Eukaryota</taxon>
        <taxon>Metazoa</taxon>
        <taxon>Ecdysozoa</taxon>
        <taxon>Arthropoda</taxon>
        <taxon>Hexapoda</taxon>
        <taxon>Insecta</taxon>
        <taxon>Pterygota</taxon>
        <taxon>Neoptera</taxon>
        <taxon>Endopterygota</taxon>
        <taxon>Lepidoptera</taxon>
        <taxon>Glossata</taxon>
        <taxon>Ditrysia</taxon>
        <taxon>Papilionoidea</taxon>
        <taxon>Nymphalidae</taxon>
        <taxon>Satyrinae</taxon>
        <taxon>Satyrini</taxon>
        <taxon>Mycalesina</taxon>
        <taxon>Bicyclus</taxon>
    </lineage>
</organism>
<feature type="compositionally biased region" description="Polar residues" evidence="10">
    <location>
        <begin position="130"/>
        <end position="139"/>
    </location>
</feature>
<evidence type="ECO:0000256" key="5">
    <source>
        <dbReference type="ARBA" id="ARBA00022499"/>
    </source>
</evidence>
<evidence type="ECO:0000256" key="10">
    <source>
        <dbReference type="SAM" id="MobiDB-lite"/>
    </source>
</evidence>
<accession>A0A6J1NB01</accession>
<evidence type="ECO:0000256" key="7">
    <source>
        <dbReference type="ARBA" id="ARBA00023242"/>
    </source>
</evidence>
<evidence type="ECO:0000256" key="9">
    <source>
        <dbReference type="RuleBase" id="RU003767"/>
    </source>
</evidence>
<dbReference type="KEGG" id="bany:112050816"/>
<gene>
    <name evidence="14" type="primary">LOC112050816</name>
</gene>
<dbReference type="Gene3D" id="1.10.20.10">
    <property type="entry name" value="Histone, subunit A"/>
    <property type="match status" value="1"/>
</dbReference>